<feature type="domain" description="Thioredoxin" evidence="2">
    <location>
        <begin position="198"/>
        <end position="288"/>
    </location>
</feature>
<gene>
    <name evidence="3" type="ORF">SDRG_07234</name>
</gene>
<dbReference type="RefSeq" id="XP_008611276.1">
    <property type="nucleotide sequence ID" value="XM_008613054.1"/>
</dbReference>
<dbReference type="PANTHER" id="PTHR12452">
    <property type="entry name" value="42-9-9 PROTEIN-RELATED"/>
    <property type="match status" value="1"/>
</dbReference>
<dbReference type="PANTHER" id="PTHR12452:SF0">
    <property type="entry name" value="THIOREDOXIN DOMAIN-CONTAINING PROTEIN 17"/>
    <property type="match status" value="1"/>
</dbReference>
<dbReference type="InterPro" id="IPR045108">
    <property type="entry name" value="TXNDC17-like"/>
</dbReference>
<name>T0RXG9_SAPDV</name>
<keyword evidence="4" id="KW-1185">Reference proteome</keyword>
<evidence type="ECO:0000259" key="2">
    <source>
        <dbReference type="Pfam" id="PF06110"/>
    </source>
</evidence>
<evidence type="ECO:0000313" key="3">
    <source>
        <dbReference type="EMBL" id="EQC34992.1"/>
    </source>
</evidence>
<reference evidence="3 4" key="1">
    <citation type="submission" date="2012-04" db="EMBL/GenBank/DDBJ databases">
        <title>The Genome Sequence of Saprolegnia declina VS20.</title>
        <authorList>
            <consortium name="The Broad Institute Genome Sequencing Platform"/>
            <person name="Russ C."/>
            <person name="Nusbaum C."/>
            <person name="Tyler B."/>
            <person name="van West P."/>
            <person name="Dieguez-Uribeondo J."/>
            <person name="de Bruijn I."/>
            <person name="Tripathy S."/>
            <person name="Jiang R."/>
            <person name="Young S.K."/>
            <person name="Zeng Q."/>
            <person name="Gargeya S."/>
            <person name="Fitzgerald M."/>
            <person name="Haas B."/>
            <person name="Abouelleil A."/>
            <person name="Alvarado L."/>
            <person name="Arachchi H.M."/>
            <person name="Berlin A."/>
            <person name="Chapman S.B."/>
            <person name="Goldberg J."/>
            <person name="Griggs A."/>
            <person name="Gujja S."/>
            <person name="Hansen M."/>
            <person name="Howarth C."/>
            <person name="Imamovic A."/>
            <person name="Larimer J."/>
            <person name="McCowen C."/>
            <person name="Montmayeur A."/>
            <person name="Murphy C."/>
            <person name="Neiman D."/>
            <person name="Pearson M."/>
            <person name="Priest M."/>
            <person name="Roberts A."/>
            <person name="Saif S."/>
            <person name="Shea T."/>
            <person name="Sisk P."/>
            <person name="Sykes S."/>
            <person name="Wortman J."/>
            <person name="Nusbaum C."/>
            <person name="Birren B."/>
        </authorList>
    </citation>
    <scope>NUCLEOTIDE SEQUENCE [LARGE SCALE GENOMIC DNA]</scope>
    <source>
        <strain evidence="3 4">VS20</strain>
    </source>
</reference>
<dbReference type="GO" id="GO:0005829">
    <property type="term" value="C:cytosol"/>
    <property type="evidence" value="ECO:0007669"/>
    <property type="project" value="TreeGrafter"/>
</dbReference>
<proteinExistence type="inferred from homology"/>
<dbReference type="OMA" id="PVMHYFN"/>
<comment type="similarity">
    <text evidence="1">Belongs to the thioredoxin family.</text>
</comment>
<dbReference type="Pfam" id="PF06110">
    <property type="entry name" value="TXD17-like_Trx"/>
    <property type="match status" value="2"/>
</dbReference>
<dbReference type="OrthoDB" id="78947at2759"/>
<dbReference type="Proteomes" id="UP000030762">
    <property type="component" value="Unassembled WGS sequence"/>
</dbReference>
<dbReference type="STRING" id="1156394.T0RXG9"/>
<accession>T0RXG9</accession>
<dbReference type="Gene3D" id="3.40.30.10">
    <property type="entry name" value="Glutaredoxin"/>
    <property type="match status" value="2"/>
</dbReference>
<dbReference type="InterPro" id="IPR010357">
    <property type="entry name" value="TXNDC17_dom"/>
</dbReference>
<feature type="domain" description="Thioredoxin" evidence="2">
    <location>
        <begin position="61"/>
        <end position="166"/>
    </location>
</feature>
<dbReference type="AlphaFoldDB" id="T0RXG9"/>
<dbReference type="InParanoid" id="T0RXG9"/>
<dbReference type="EMBL" id="JH767152">
    <property type="protein sequence ID" value="EQC34992.1"/>
    <property type="molecule type" value="Genomic_DNA"/>
</dbReference>
<dbReference type="VEuPathDB" id="FungiDB:SDRG_07234"/>
<evidence type="ECO:0000313" key="4">
    <source>
        <dbReference type="Proteomes" id="UP000030762"/>
    </source>
</evidence>
<organism evidence="3 4">
    <name type="scientific">Saprolegnia diclina (strain VS20)</name>
    <dbReference type="NCBI Taxonomy" id="1156394"/>
    <lineage>
        <taxon>Eukaryota</taxon>
        <taxon>Sar</taxon>
        <taxon>Stramenopiles</taxon>
        <taxon>Oomycota</taxon>
        <taxon>Saprolegniomycetes</taxon>
        <taxon>Saprolegniales</taxon>
        <taxon>Saprolegniaceae</taxon>
        <taxon>Saprolegnia</taxon>
    </lineage>
</organism>
<dbReference type="GO" id="GO:0047134">
    <property type="term" value="F:protein-disulfide reductase [NAD(P)H] activity"/>
    <property type="evidence" value="ECO:0007669"/>
    <property type="project" value="InterPro"/>
</dbReference>
<sequence length="323" mass="35642">MKPRWTCVQLLMLFLLGLLVVSLAFVGRLAGSLARPPRVAHAVFVKRVRSGDASHNIIRVEGLNAAEAYLNTVRLNDGPLYVLVTSLRNGTAPDWCELCDAARQPVATAFANAPPSARLLLVQVTEEGWETSKFTLRPDTQLEIRELPTLLQYNARMVTTLLLAEAFVSDPLLLASVFATPHTAATSPRVVDVTTVDEMKAALNAFDGAPIFLYYVSGRYVSTGRLWCPHCDRADVPILSYFRAYAAPNATLLRIVVAKTVDKWHDLANPFRTQAAVKLTGLPMLTRLSLSGAGLPELIEYVEYFEDRDQLRAYFQQNPAPTG</sequence>
<evidence type="ECO:0000256" key="1">
    <source>
        <dbReference type="ARBA" id="ARBA00008987"/>
    </source>
</evidence>
<dbReference type="GeneID" id="19947961"/>
<protein>
    <recommendedName>
        <fullName evidence="2">Thioredoxin domain-containing protein</fullName>
    </recommendedName>
</protein>